<dbReference type="Proteomes" id="UP000221653">
    <property type="component" value="Unassembled WGS sequence"/>
</dbReference>
<evidence type="ECO:0000256" key="5">
    <source>
        <dbReference type="ARBA" id="ARBA00023139"/>
    </source>
</evidence>
<dbReference type="Gene3D" id="3.40.190.10">
    <property type="entry name" value="Periplasmic binding protein-like II"/>
    <property type="match status" value="2"/>
</dbReference>
<evidence type="ECO:0000256" key="1">
    <source>
        <dbReference type="ARBA" id="ARBA00004635"/>
    </source>
</evidence>
<feature type="chain" id="PRO_5013196655" evidence="7">
    <location>
        <begin position="22"/>
        <end position="273"/>
    </location>
</feature>
<evidence type="ECO:0000256" key="7">
    <source>
        <dbReference type="SAM" id="SignalP"/>
    </source>
</evidence>
<name>A0A2A9DML1_9CORY</name>
<protein>
    <submittedName>
        <fullName evidence="8">D-methionine transport system substrate-binding protein</fullName>
    </submittedName>
</protein>
<dbReference type="OrthoDB" id="9812878at2"/>
<dbReference type="GO" id="GO:0016020">
    <property type="term" value="C:membrane"/>
    <property type="evidence" value="ECO:0007669"/>
    <property type="project" value="UniProtKB-SubCell"/>
</dbReference>
<comment type="subcellular location">
    <subcellularLocation>
        <location evidence="1">Membrane</location>
        <topology evidence="1">Lipid-anchor</topology>
    </subcellularLocation>
</comment>
<evidence type="ECO:0000256" key="3">
    <source>
        <dbReference type="ARBA" id="ARBA00022729"/>
    </source>
</evidence>
<keyword evidence="4" id="KW-0472">Membrane</keyword>
<evidence type="ECO:0000313" key="9">
    <source>
        <dbReference type="Proteomes" id="UP000221653"/>
    </source>
</evidence>
<feature type="signal peptide" evidence="7">
    <location>
        <begin position="1"/>
        <end position="21"/>
    </location>
</feature>
<dbReference type="STRING" id="1724.GCA_001044175_00042"/>
<keyword evidence="6" id="KW-0449">Lipoprotein</keyword>
<dbReference type="PANTHER" id="PTHR30429:SF0">
    <property type="entry name" value="METHIONINE-BINDING LIPOPROTEIN METQ"/>
    <property type="match status" value="1"/>
</dbReference>
<evidence type="ECO:0000313" key="8">
    <source>
        <dbReference type="EMBL" id="PFG27611.1"/>
    </source>
</evidence>
<dbReference type="SUPFAM" id="SSF53850">
    <property type="entry name" value="Periplasmic binding protein-like II"/>
    <property type="match status" value="1"/>
</dbReference>
<dbReference type="AlphaFoldDB" id="A0A2A9DML1"/>
<evidence type="ECO:0000256" key="2">
    <source>
        <dbReference type="ARBA" id="ARBA00008973"/>
    </source>
</evidence>
<reference evidence="8 9" key="1">
    <citation type="submission" date="2017-10" db="EMBL/GenBank/DDBJ databases">
        <title>Sequencing the genomes of 1000 actinobacteria strains.</title>
        <authorList>
            <person name="Klenk H.-P."/>
        </authorList>
    </citation>
    <scope>NUCLEOTIDE SEQUENCE [LARGE SCALE GENOMIC DNA]</scope>
    <source>
        <strain evidence="8 9">DSM 20688</strain>
    </source>
</reference>
<evidence type="ECO:0000256" key="4">
    <source>
        <dbReference type="ARBA" id="ARBA00023136"/>
    </source>
</evidence>
<comment type="caution">
    <text evidence="8">The sequence shown here is derived from an EMBL/GenBank/DDBJ whole genome shotgun (WGS) entry which is preliminary data.</text>
</comment>
<dbReference type="PROSITE" id="PS51257">
    <property type="entry name" value="PROKAR_LIPOPROTEIN"/>
    <property type="match status" value="1"/>
</dbReference>
<keyword evidence="5" id="KW-0564">Palmitate</keyword>
<sequence length="273" mass="29911">MSFLKKVTTLAATAAVGLSLAACGGGETDDQTIRVATSPGPYSVLFQDGIDPILTEAGYKIKYTEFTDLRQADVSVQEGSTDLNVDQHTSYMNNFNKETGANLAAITPIPTVPAGIYSQRHNDISQVADGHKVGIPADASNQSRAFLILADAGWITLKEGANPGLLTTKDVEENRYNLDIQPMDSSTIPRALGDLDWAIIPGAISYSAKVDPALQYFQENLRPELILQAVVRSEDKDSEWAKAVAEAYRNPKFHEFLDQENKNNYWFVPDEIK</sequence>
<proteinExistence type="inferred from homology"/>
<keyword evidence="9" id="KW-1185">Reference proteome</keyword>
<gene>
    <name evidence="8" type="ORF">ATK06_0683</name>
</gene>
<keyword evidence="3 7" id="KW-0732">Signal</keyword>
<dbReference type="PANTHER" id="PTHR30429">
    <property type="entry name" value="D-METHIONINE-BINDING LIPOPROTEIN METQ"/>
    <property type="match status" value="1"/>
</dbReference>
<dbReference type="EMBL" id="PDJF01000001">
    <property type="protein sequence ID" value="PFG27611.1"/>
    <property type="molecule type" value="Genomic_DNA"/>
</dbReference>
<dbReference type="RefSeq" id="WP_098388841.1">
    <property type="nucleotide sequence ID" value="NZ_LS483464.1"/>
</dbReference>
<comment type="similarity">
    <text evidence="2">Belongs to the NlpA lipoprotein family.</text>
</comment>
<dbReference type="InterPro" id="IPR004872">
    <property type="entry name" value="Lipoprotein_NlpA"/>
</dbReference>
<dbReference type="Pfam" id="PF03180">
    <property type="entry name" value="Lipoprotein_9"/>
    <property type="match status" value="1"/>
</dbReference>
<accession>A0A2A9DML1</accession>
<organism evidence="8 9">
    <name type="scientific">Corynebacterium renale</name>
    <dbReference type="NCBI Taxonomy" id="1724"/>
    <lineage>
        <taxon>Bacteria</taxon>
        <taxon>Bacillati</taxon>
        <taxon>Actinomycetota</taxon>
        <taxon>Actinomycetes</taxon>
        <taxon>Mycobacteriales</taxon>
        <taxon>Corynebacteriaceae</taxon>
        <taxon>Corynebacterium</taxon>
    </lineage>
</organism>
<evidence type="ECO:0000256" key="6">
    <source>
        <dbReference type="ARBA" id="ARBA00023288"/>
    </source>
</evidence>